<evidence type="ECO:0000313" key="3">
    <source>
        <dbReference type="Proteomes" id="UP000199568"/>
    </source>
</evidence>
<keyword evidence="1" id="KW-0472">Membrane</keyword>
<evidence type="ECO:0000256" key="1">
    <source>
        <dbReference type="SAM" id="Phobius"/>
    </source>
</evidence>
<feature type="transmembrane region" description="Helical" evidence="1">
    <location>
        <begin position="21"/>
        <end position="42"/>
    </location>
</feature>
<dbReference type="Proteomes" id="UP000199568">
    <property type="component" value="Unassembled WGS sequence"/>
</dbReference>
<reference evidence="2 3" key="1">
    <citation type="submission" date="2016-10" db="EMBL/GenBank/DDBJ databases">
        <authorList>
            <person name="de Groot N.N."/>
        </authorList>
    </citation>
    <scope>NUCLEOTIDE SEQUENCE [LARGE SCALE GENOMIC DNA]</scope>
    <source>
        <strain evidence="2 3">DSM 18979</strain>
    </source>
</reference>
<dbReference type="EMBL" id="FOHU01000001">
    <property type="protein sequence ID" value="SES73711.1"/>
    <property type="molecule type" value="Genomic_DNA"/>
</dbReference>
<dbReference type="NCBIfam" id="TIGR04086">
    <property type="entry name" value="TIGR04086_membr"/>
    <property type="match status" value="1"/>
</dbReference>
<sequence length="131" mass="14574">MKSSIVRSGSNTFNIWIYGKGLIRAYIVSLLFFLISAIIITYTKLGEGVIPILTSIIMVVSIAYAAIYVSVHIKKRGWLHGAFIGLLYILFLIILSKIFITDFVMDKVIYYRILTCTVTGGIGGMIGINMK</sequence>
<proteinExistence type="predicted"/>
<dbReference type="STRING" id="426128.SAMN05660297_00449"/>
<dbReference type="OrthoDB" id="2086722at2"/>
<feature type="transmembrane region" description="Helical" evidence="1">
    <location>
        <begin position="108"/>
        <end position="128"/>
    </location>
</feature>
<name>A0A1H9YX28_9FIRM</name>
<protein>
    <submittedName>
        <fullName evidence="2">Putative membrane protein, TIGR04086 family</fullName>
    </submittedName>
</protein>
<feature type="transmembrane region" description="Helical" evidence="1">
    <location>
        <begin position="78"/>
        <end position="96"/>
    </location>
</feature>
<accession>A0A1H9YX28</accession>
<gene>
    <name evidence="2" type="ORF">SAMN05660297_00449</name>
</gene>
<keyword evidence="3" id="KW-1185">Reference proteome</keyword>
<dbReference type="RefSeq" id="WP_090438615.1">
    <property type="nucleotide sequence ID" value="NZ_FOHU01000001.1"/>
</dbReference>
<keyword evidence="1" id="KW-0812">Transmembrane</keyword>
<keyword evidence="1" id="KW-1133">Transmembrane helix</keyword>
<evidence type="ECO:0000313" key="2">
    <source>
        <dbReference type="EMBL" id="SES73711.1"/>
    </source>
</evidence>
<dbReference type="AlphaFoldDB" id="A0A1H9YX28"/>
<dbReference type="InterPro" id="IPR023804">
    <property type="entry name" value="DUF3792_TM"/>
</dbReference>
<feature type="transmembrane region" description="Helical" evidence="1">
    <location>
        <begin position="48"/>
        <end position="71"/>
    </location>
</feature>
<dbReference type="Pfam" id="PF12670">
    <property type="entry name" value="DUF3792"/>
    <property type="match status" value="1"/>
</dbReference>
<organism evidence="2 3">
    <name type="scientific">Natronincola peptidivorans</name>
    <dbReference type="NCBI Taxonomy" id="426128"/>
    <lineage>
        <taxon>Bacteria</taxon>
        <taxon>Bacillati</taxon>
        <taxon>Bacillota</taxon>
        <taxon>Clostridia</taxon>
        <taxon>Peptostreptococcales</taxon>
        <taxon>Natronincolaceae</taxon>
        <taxon>Natronincola</taxon>
    </lineage>
</organism>